<dbReference type="SMART" id="SM00580">
    <property type="entry name" value="PUG"/>
    <property type="match status" value="1"/>
</dbReference>
<dbReference type="InterPro" id="IPR046848">
    <property type="entry name" value="E_motif"/>
</dbReference>
<dbReference type="FunFam" id="1.25.40.10:FF:000344">
    <property type="entry name" value="Pentatricopeptide repeat-containing protein"/>
    <property type="match status" value="1"/>
</dbReference>
<keyword evidence="4" id="KW-1133">Transmembrane helix</keyword>
<feature type="repeat" description="PPR" evidence="2">
    <location>
        <begin position="649"/>
        <end position="683"/>
    </location>
</feature>
<dbReference type="Pfam" id="PF22562">
    <property type="entry name" value="UBA_7"/>
    <property type="match status" value="1"/>
</dbReference>
<dbReference type="Gene3D" id="1.25.40.10">
    <property type="entry name" value="Tetratricopeptide repeat domain"/>
    <property type="match status" value="3"/>
</dbReference>
<dbReference type="Pfam" id="PF09409">
    <property type="entry name" value="PUB"/>
    <property type="match status" value="1"/>
</dbReference>
<reference evidence="6 7" key="1">
    <citation type="submission" date="2019-05" db="EMBL/GenBank/DDBJ databases">
        <title>Mikania micrantha, genome provides insights into the molecular mechanism of rapid growth.</title>
        <authorList>
            <person name="Liu B."/>
        </authorList>
    </citation>
    <scope>NUCLEOTIDE SEQUENCE [LARGE SCALE GENOMIC DNA]</scope>
    <source>
        <strain evidence="6">NLD-2019</strain>
        <tissue evidence="6">Leaf</tissue>
    </source>
</reference>
<dbReference type="Pfam" id="PF01535">
    <property type="entry name" value="PPR"/>
    <property type="match status" value="6"/>
</dbReference>
<dbReference type="PANTHER" id="PTHR47926:SF405">
    <property type="entry name" value="DYW DOMAIN-CONTAINING PROTEIN"/>
    <property type="match status" value="1"/>
</dbReference>
<proteinExistence type="predicted"/>
<dbReference type="Gene3D" id="1.20.58.2190">
    <property type="match status" value="1"/>
</dbReference>
<feature type="repeat" description="PPR" evidence="2">
    <location>
        <begin position="346"/>
        <end position="380"/>
    </location>
</feature>
<dbReference type="FunFam" id="1.25.40.10:FF:000090">
    <property type="entry name" value="Pentatricopeptide repeat-containing protein, chloroplastic"/>
    <property type="match status" value="1"/>
</dbReference>
<evidence type="ECO:0000313" key="6">
    <source>
        <dbReference type="EMBL" id="KAD6119998.1"/>
    </source>
</evidence>
<dbReference type="Proteomes" id="UP000326396">
    <property type="component" value="Linkage Group LG13"/>
</dbReference>
<dbReference type="SUPFAM" id="SSF143503">
    <property type="entry name" value="PUG domain-like"/>
    <property type="match status" value="1"/>
</dbReference>
<sequence>MDVQEVNKKLVDELEEMGFPLALAMRAVYHTGNSSLEDAISWIVDHENDPDIDQMPLVLVKIEIEDFEASSVSEEVKLSAQRLREKSRKRNKEEYMKSASNREKERIRVGKELQETKRIAEENERKRSLSIYMHILFFMFFFLMGVCFFNHFIIISFIALRKAEKNEENRAREKVRKKLQQDKVERRGQSGLPLQNQASVKTSLPVVQENKEMLPVLSTEIDNRLTTKVDLMREYLRSLRRYNKDDDIKVKRAFETLLIYVRNVARDPDEDKYRKIRLSNPAFKERVGIFEQGVKFLELCGFERVEGGKYLFLPKDRFNTQLIASYARTGDVEFARKVFDKIPDRRVSVWNAMIIAYSRKDCPDKVINLYHELISECVRPDSSTFTVALKACTSLVNLEMGEVIRKLAIKCGYEHDVFVASSLLNLYAKCGKMNEALKVFDRMPKRDVVSWTTMITGFAQSGGGGEAIDVYQRMRMENIEVDIIVILGLIQACVNVENTKLGLSVHGYLIRKHLFAMDVVVQTSLVDMYAKTRNIELACRVFESMQYKNIVACSALISGYAQNGLAGNAFDLLIEMQSFRFKPDLASIVGALLACSQTGYLNHARSLHGYAIKNLVIDQVLATALIDAYSKCGSLPYVRNLFDIMTRKDLVMWNAMIASYGMHGHGNEALAVFHKMLEANSKPDHTTFASLLSALSHAGLVQEGRLWFNLMVQEYSIEPADKHYACMADLLARGGFVEEAYNLIGSMKVEPGLAFWVALLSGCHNHGKFFIGEMVVKKILELNPDVNSGIYALISNFYAKSRKWDEVADIRNAMKKTGTKKVPGHSVVDVNGKLHTFLMEDKSHFEYQEILKVLEMLDLEMTSADE</sequence>
<dbReference type="PROSITE" id="PS50030">
    <property type="entry name" value="UBA"/>
    <property type="match status" value="1"/>
</dbReference>
<dbReference type="InterPro" id="IPR009060">
    <property type="entry name" value="UBA-like_sf"/>
</dbReference>
<dbReference type="PROSITE" id="PS51375">
    <property type="entry name" value="PPR"/>
    <property type="match status" value="4"/>
</dbReference>
<keyword evidence="1" id="KW-0677">Repeat</keyword>
<dbReference type="InterPro" id="IPR036339">
    <property type="entry name" value="PUB-like_dom_sf"/>
</dbReference>
<accession>A0A5N6PE08</accession>
<feature type="region of interest" description="Disordered" evidence="3">
    <location>
        <begin position="171"/>
        <end position="192"/>
    </location>
</feature>
<keyword evidence="4" id="KW-0472">Membrane</keyword>
<organism evidence="6 7">
    <name type="scientific">Mikania micrantha</name>
    <name type="common">bitter vine</name>
    <dbReference type="NCBI Taxonomy" id="192012"/>
    <lineage>
        <taxon>Eukaryota</taxon>
        <taxon>Viridiplantae</taxon>
        <taxon>Streptophyta</taxon>
        <taxon>Embryophyta</taxon>
        <taxon>Tracheophyta</taxon>
        <taxon>Spermatophyta</taxon>
        <taxon>Magnoliopsida</taxon>
        <taxon>eudicotyledons</taxon>
        <taxon>Gunneridae</taxon>
        <taxon>Pentapetalae</taxon>
        <taxon>asterids</taxon>
        <taxon>campanulids</taxon>
        <taxon>Asterales</taxon>
        <taxon>Asteraceae</taxon>
        <taxon>Asteroideae</taxon>
        <taxon>Heliantheae alliance</taxon>
        <taxon>Eupatorieae</taxon>
        <taxon>Mikania</taxon>
    </lineage>
</organism>
<evidence type="ECO:0000256" key="2">
    <source>
        <dbReference type="PROSITE-ProRule" id="PRU00708"/>
    </source>
</evidence>
<dbReference type="EMBL" id="SZYD01000005">
    <property type="protein sequence ID" value="KAD6119998.1"/>
    <property type="molecule type" value="Genomic_DNA"/>
</dbReference>
<dbReference type="SUPFAM" id="SSF46934">
    <property type="entry name" value="UBA-like"/>
    <property type="match status" value="1"/>
</dbReference>
<dbReference type="InterPro" id="IPR002885">
    <property type="entry name" value="PPR_rpt"/>
</dbReference>
<comment type="caution">
    <text evidence="6">The sequence shown here is derived from an EMBL/GenBank/DDBJ whole genome shotgun (WGS) entry which is preliminary data.</text>
</comment>
<evidence type="ECO:0000313" key="7">
    <source>
        <dbReference type="Proteomes" id="UP000326396"/>
    </source>
</evidence>
<evidence type="ECO:0000256" key="1">
    <source>
        <dbReference type="ARBA" id="ARBA00022737"/>
    </source>
</evidence>
<dbReference type="InterPro" id="IPR046960">
    <property type="entry name" value="PPR_At4g14850-like_plant"/>
</dbReference>
<feature type="domain" description="UBA" evidence="5">
    <location>
        <begin position="5"/>
        <end position="46"/>
    </location>
</feature>
<evidence type="ECO:0000256" key="3">
    <source>
        <dbReference type="SAM" id="MobiDB-lite"/>
    </source>
</evidence>
<dbReference type="CDD" id="cd14290">
    <property type="entry name" value="UBA_PUB_plant"/>
    <property type="match status" value="1"/>
</dbReference>
<dbReference type="Pfam" id="PF13041">
    <property type="entry name" value="PPR_2"/>
    <property type="match status" value="1"/>
</dbReference>
<dbReference type="InterPro" id="IPR011990">
    <property type="entry name" value="TPR-like_helical_dom_sf"/>
</dbReference>
<dbReference type="InterPro" id="IPR018997">
    <property type="entry name" value="PUB_domain"/>
</dbReference>
<evidence type="ECO:0000259" key="5">
    <source>
        <dbReference type="PROSITE" id="PS50030"/>
    </source>
</evidence>
<feature type="compositionally biased region" description="Basic and acidic residues" evidence="3">
    <location>
        <begin position="179"/>
        <end position="188"/>
    </location>
</feature>
<name>A0A5N6PE08_9ASTR</name>
<feature type="repeat" description="PPR" evidence="2">
    <location>
        <begin position="549"/>
        <end position="583"/>
    </location>
</feature>
<dbReference type="OrthoDB" id="185373at2759"/>
<dbReference type="AlphaFoldDB" id="A0A5N6PE08"/>
<evidence type="ECO:0000256" key="4">
    <source>
        <dbReference type="SAM" id="Phobius"/>
    </source>
</evidence>
<dbReference type="NCBIfam" id="TIGR00756">
    <property type="entry name" value="PPR"/>
    <property type="match status" value="5"/>
</dbReference>
<feature type="repeat" description="PPR" evidence="2">
    <location>
        <begin position="416"/>
        <end position="450"/>
    </location>
</feature>
<protein>
    <recommendedName>
        <fullName evidence="5">UBA domain-containing protein</fullName>
    </recommendedName>
</protein>
<feature type="transmembrane region" description="Helical" evidence="4">
    <location>
        <begin position="135"/>
        <end position="160"/>
    </location>
</feature>
<dbReference type="Gene3D" id="1.10.8.10">
    <property type="entry name" value="DNA helicase RuvA subunit, C-terminal domain"/>
    <property type="match status" value="1"/>
</dbReference>
<dbReference type="PANTHER" id="PTHR47926">
    <property type="entry name" value="PENTATRICOPEPTIDE REPEAT-CONTAINING PROTEIN"/>
    <property type="match status" value="1"/>
</dbReference>
<dbReference type="InterPro" id="IPR015940">
    <property type="entry name" value="UBA"/>
</dbReference>
<keyword evidence="4" id="KW-0812">Transmembrane</keyword>
<dbReference type="Pfam" id="PF20431">
    <property type="entry name" value="E_motif"/>
    <property type="match status" value="1"/>
</dbReference>
<gene>
    <name evidence="6" type="ORF">E3N88_11269</name>
</gene>
<dbReference type="GO" id="GO:0003723">
    <property type="term" value="F:RNA binding"/>
    <property type="evidence" value="ECO:0007669"/>
    <property type="project" value="InterPro"/>
</dbReference>
<keyword evidence="7" id="KW-1185">Reference proteome</keyword>
<dbReference type="GO" id="GO:0009451">
    <property type="term" value="P:RNA modification"/>
    <property type="evidence" value="ECO:0007669"/>
    <property type="project" value="InterPro"/>
</dbReference>